<gene>
    <name evidence="1" type="ORF">SEVIR_8G251300v2</name>
</gene>
<proteinExistence type="predicted"/>
<sequence length="49" mass="5393">MKIMELIARGPEPSSAVFNLLNLFLQSMFISELYSSACSSQITPLQTGQ</sequence>
<organism evidence="1 2">
    <name type="scientific">Setaria viridis</name>
    <name type="common">Green bristlegrass</name>
    <name type="synonym">Setaria italica subsp. viridis</name>
    <dbReference type="NCBI Taxonomy" id="4556"/>
    <lineage>
        <taxon>Eukaryota</taxon>
        <taxon>Viridiplantae</taxon>
        <taxon>Streptophyta</taxon>
        <taxon>Embryophyta</taxon>
        <taxon>Tracheophyta</taxon>
        <taxon>Spermatophyta</taxon>
        <taxon>Magnoliopsida</taxon>
        <taxon>Liliopsida</taxon>
        <taxon>Poales</taxon>
        <taxon>Poaceae</taxon>
        <taxon>PACMAD clade</taxon>
        <taxon>Panicoideae</taxon>
        <taxon>Panicodae</taxon>
        <taxon>Paniceae</taxon>
        <taxon>Cenchrinae</taxon>
        <taxon>Setaria</taxon>
    </lineage>
</organism>
<dbReference type="Gramene" id="TKW02607">
    <property type="protein sequence ID" value="TKW02607"/>
    <property type="gene ID" value="SEVIR_8G251300v2"/>
</dbReference>
<evidence type="ECO:0000313" key="1">
    <source>
        <dbReference type="EMBL" id="TKW02607.1"/>
    </source>
</evidence>
<accession>A0A4U6TXT1</accession>
<reference evidence="1" key="1">
    <citation type="submission" date="2019-03" db="EMBL/GenBank/DDBJ databases">
        <title>WGS assembly of Setaria viridis.</title>
        <authorList>
            <person name="Huang P."/>
            <person name="Jenkins J."/>
            <person name="Grimwood J."/>
            <person name="Barry K."/>
            <person name="Healey A."/>
            <person name="Mamidi S."/>
            <person name="Sreedasyam A."/>
            <person name="Shu S."/>
            <person name="Feldman M."/>
            <person name="Wu J."/>
            <person name="Yu Y."/>
            <person name="Chen C."/>
            <person name="Johnson J."/>
            <person name="Rokhsar D."/>
            <person name="Baxter I."/>
            <person name="Schmutz J."/>
            <person name="Brutnell T."/>
            <person name="Kellogg E."/>
        </authorList>
    </citation>
    <scope>NUCLEOTIDE SEQUENCE [LARGE SCALE GENOMIC DNA]</scope>
</reference>
<name>A0A4U6TXT1_SETVI</name>
<dbReference type="AlphaFoldDB" id="A0A4U6TXT1"/>
<protein>
    <submittedName>
        <fullName evidence="1">Uncharacterized protein</fullName>
    </submittedName>
</protein>
<dbReference type="Proteomes" id="UP000298652">
    <property type="component" value="Chromosome 8"/>
</dbReference>
<dbReference type="EMBL" id="CM016559">
    <property type="protein sequence ID" value="TKW02607.1"/>
    <property type="molecule type" value="Genomic_DNA"/>
</dbReference>
<evidence type="ECO:0000313" key="2">
    <source>
        <dbReference type="Proteomes" id="UP000298652"/>
    </source>
</evidence>
<keyword evidence="2" id="KW-1185">Reference proteome</keyword>